<dbReference type="GO" id="GO:0050660">
    <property type="term" value="F:flavin adenine dinucleotide binding"/>
    <property type="evidence" value="ECO:0007669"/>
    <property type="project" value="InterPro"/>
</dbReference>
<dbReference type="Pfam" id="PF00732">
    <property type="entry name" value="GMC_oxred_N"/>
    <property type="match status" value="2"/>
</dbReference>
<evidence type="ECO:0000313" key="7">
    <source>
        <dbReference type="Proteomes" id="UP000076858"/>
    </source>
</evidence>
<feature type="transmembrane region" description="Helical" evidence="3">
    <location>
        <begin position="7"/>
        <end position="25"/>
    </location>
</feature>
<evidence type="ECO:0000259" key="4">
    <source>
        <dbReference type="PROSITE" id="PS00623"/>
    </source>
</evidence>
<proteinExistence type="inferred from homology"/>
<evidence type="ECO:0000256" key="2">
    <source>
        <dbReference type="RuleBase" id="RU003968"/>
    </source>
</evidence>
<dbReference type="Pfam" id="PF05199">
    <property type="entry name" value="GMC_oxred_C"/>
    <property type="match status" value="2"/>
</dbReference>
<keyword evidence="3" id="KW-0812">Transmembrane</keyword>
<dbReference type="Gene3D" id="3.30.560.10">
    <property type="entry name" value="Glucose Oxidase, domain 3"/>
    <property type="match status" value="1"/>
</dbReference>
<dbReference type="PANTHER" id="PTHR11552">
    <property type="entry name" value="GLUCOSE-METHANOL-CHOLINE GMC OXIDOREDUCTASE"/>
    <property type="match status" value="1"/>
</dbReference>
<accession>A0A164X1I2</accession>
<keyword evidence="7" id="KW-1185">Reference proteome</keyword>
<dbReference type="InterPro" id="IPR036188">
    <property type="entry name" value="FAD/NAD-bd_sf"/>
</dbReference>
<evidence type="ECO:0000256" key="3">
    <source>
        <dbReference type="SAM" id="Phobius"/>
    </source>
</evidence>
<dbReference type="InterPro" id="IPR000172">
    <property type="entry name" value="GMC_OxRdtase_N"/>
</dbReference>
<dbReference type="Gene3D" id="3.50.50.60">
    <property type="entry name" value="FAD/NAD(P)-binding domain"/>
    <property type="match status" value="3"/>
</dbReference>
<feature type="domain" description="Glucose-methanol-choline oxidoreductase N-terminal" evidence="5">
    <location>
        <begin position="304"/>
        <end position="318"/>
    </location>
</feature>
<name>A0A164X1I2_9CRUS</name>
<evidence type="ECO:0000256" key="1">
    <source>
        <dbReference type="ARBA" id="ARBA00010790"/>
    </source>
</evidence>
<dbReference type="SUPFAM" id="SSF54373">
    <property type="entry name" value="FAD-linked reductases, C-terminal domain"/>
    <property type="match status" value="2"/>
</dbReference>
<dbReference type="SUPFAM" id="SSF51905">
    <property type="entry name" value="FAD/NAD(P)-binding domain"/>
    <property type="match status" value="2"/>
</dbReference>
<evidence type="ECO:0000259" key="5">
    <source>
        <dbReference type="PROSITE" id="PS00624"/>
    </source>
</evidence>
<dbReference type="AlphaFoldDB" id="A0A164X1I2"/>
<dbReference type="OrthoDB" id="269227at2759"/>
<keyword evidence="2" id="KW-0274">FAD</keyword>
<gene>
    <name evidence="6" type="ORF">APZ42_021177</name>
</gene>
<evidence type="ECO:0000313" key="6">
    <source>
        <dbReference type="EMBL" id="KZS13783.1"/>
    </source>
</evidence>
<dbReference type="PANTHER" id="PTHR11552:SF227">
    <property type="entry name" value="GLUCOSE DEHYDROGENASE [FAD, QUINONE]-LIKE PROTEIN"/>
    <property type="match status" value="1"/>
</dbReference>
<dbReference type="Proteomes" id="UP000076858">
    <property type="component" value="Unassembled WGS sequence"/>
</dbReference>
<protein>
    <submittedName>
        <fullName evidence="6">Putative Glucose dehydrogenase</fullName>
    </submittedName>
</protein>
<dbReference type="EMBL" id="LRGB01001036">
    <property type="protein sequence ID" value="KZS13783.1"/>
    <property type="molecule type" value="Genomic_DNA"/>
</dbReference>
<reference evidence="6 7" key="1">
    <citation type="submission" date="2016-03" db="EMBL/GenBank/DDBJ databases">
        <title>EvidentialGene: Evidence-directed Construction of Genes on Genomes.</title>
        <authorList>
            <person name="Gilbert D.G."/>
            <person name="Choi J.-H."/>
            <person name="Mockaitis K."/>
            <person name="Colbourne J."/>
            <person name="Pfrender M."/>
        </authorList>
    </citation>
    <scope>NUCLEOTIDE SEQUENCE [LARGE SCALE GENOMIC DNA]</scope>
    <source>
        <strain evidence="6 7">Xinb3</strain>
        <tissue evidence="6">Complete organism</tissue>
    </source>
</reference>
<dbReference type="STRING" id="35525.A0A164X1I2"/>
<dbReference type="PROSITE" id="PS00623">
    <property type="entry name" value="GMC_OXRED_1"/>
    <property type="match status" value="1"/>
</dbReference>
<dbReference type="InterPro" id="IPR012132">
    <property type="entry name" value="GMC_OxRdtase"/>
</dbReference>
<feature type="domain" description="Glucose-methanol-choline oxidoreductase N-terminal" evidence="5">
    <location>
        <begin position="708"/>
        <end position="722"/>
    </location>
</feature>
<feature type="domain" description="Glucose-methanol-choline oxidoreductase N-terminal" evidence="4">
    <location>
        <begin position="127"/>
        <end position="150"/>
    </location>
</feature>
<comment type="similarity">
    <text evidence="1 2">Belongs to the GMC oxidoreductase family.</text>
</comment>
<dbReference type="InterPro" id="IPR007867">
    <property type="entry name" value="GMC_OxRtase_C"/>
</dbReference>
<keyword evidence="3" id="KW-1133">Transmembrane helix</keyword>
<dbReference type="GO" id="GO:0016614">
    <property type="term" value="F:oxidoreductase activity, acting on CH-OH group of donors"/>
    <property type="evidence" value="ECO:0007669"/>
    <property type="project" value="InterPro"/>
</dbReference>
<keyword evidence="2" id="KW-0285">Flavoprotein</keyword>
<comment type="caution">
    <text evidence="6">The sequence shown here is derived from an EMBL/GenBank/DDBJ whole genome shotgun (WGS) entry which is preliminary data.</text>
</comment>
<sequence length="1042" mass="115130">MPLTQIFGNLSLWASLPAFVLYYLFYSSFERDNPEGRVTDTKTFLSEYDFIVIGAGSAGAVIANRLTEISDWKVLLLEAGGDETIISDVPGTVQYLQRTNIDWQYKTIAQSGSCLAFNDNKCNWPRGKVLGGSSVLNYMLYVRGNKKDYDDWQALGNTGWSFDNVLPYFIKSEDNRNPYLAANTQYHGTGGYLTVQEPPFSTPLVKAFIQGGQELGYEHLDCNGAQQTGFMKAQGTIRRGSRCSTAKAFLRPVRDRPNLHISMNSLVHKIIIDPITKQATAVRFEKDGQIYTVEARKEIVLSAGAVNSPQLLMLSGVGPADHLQSFDIPVMADLPVGDNLQDHISLGGMVFTFDKPYSVMDSRYFNIPSILNWTINGVGPLTTLGGVEGLAWVNTKFATESDWPDIQFMFVAGTPTSDFGSIVKANNGVRDDVWDAYYKPVEGRDTWQVIPKLLRPESTGTIRLASADPHTAPLIDPKYFEKEQDLKVLVEGTKIALALGKTEAFQQIGTKFYDAIFPGCEQFTPWTDEYWGCFIRHYSSTIYHASGSCKMGPSSDKTAVVDPTLKVYGIKGLRVIDCSIMPKIVSGNTNAPAVRYLTVQEPAYTTPLGPAFVEAGVELGYENNDGNAAQQTGFMLVQATNRRGSRCSTAKAFLRPIRNRPNLHISMHSRVLKIIIDSSTKQATAVRFEKFGKIYEIKATKEIILSAGSVNSPQLLMLSGVGPAEHLNSLGIPVIADLRVGDNLQDHIALGGMVFTVNKPFGSVESRYVTLATFINYTINSAGPMASLGGVEGLAWVNTKYADKTIDWPDIEFHFVSGTPASDSGYSIRFNNGVRDDIWEKYYKPVVNTDMWQVIPMLLRPESTGTIRLASSDPYTAPLIDPKYFDKIQDLNVLIEGVKIGLALSKTEAFQKLGTKFYDKIFPGCESHTPWTDAYWGCFIRHYSSTIYHPAGTCKMGPSTDTTAVVDPTLKVYGIKGLRVADCSIMPKVVSGNTNAPVIMIGEKASDLIKADWPHNKENVITQHVMDKKSSKKKKKMQVKNI</sequence>
<organism evidence="6 7">
    <name type="scientific">Daphnia magna</name>
    <dbReference type="NCBI Taxonomy" id="35525"/>
    <lineage>
        <taxon>Eukaryota</taxon>
        <taxon>Metazoa</taxon>
        <taxon>Ecdysozoa</taxon>
        <taxon>Arthropoda</taxon>
        <taxon>Crustacea</taxon>
        <taxon>Branchiopoda</taxon>
        <taxon>Diplostraca</taxon>
        <taxon>Cladocera</taxon>
        <taxon>Anomopoda</taxon>
        <taxon>Daphniidae</taxon>
        <taxon>Daphnia</taxon>
    </lineage>
</organism>
<keyword evidence="3" id="KW-0472">Membrane</keyword>
<dbReference type="PROSITE" id="PS00624">
    <property type="entry name" value="GMC_OXRED_2"/>
    <property type="match status" value="2"/>
</dbReference>